<organism evidence="1 2">
    <name type="scientific">Gibberella moniliformis (strain M3125 / FGSC 7600)</name>
    <name type="common">Maize ear and stalk rot fungus</name>
    <name type="synonym">Fusarium verticillioides</name>
    <dbReference type="NCBI Taxonomy" id="334819"/>
    <lineage>
        <taxon>Eukaryota</taxon>
        <taxon>Fungi</taxon>
        <taxon>Dikarya</taxon>
        <taxon>Ascomycota</taxon>
        <taxon>Pezizomycotina</taxon>
        <taxon>Sordariomycetes</taxon>
        <taxon>Hypocreomycetidae</taxon>
        <taxon>Hypocreales</taxon>
        <taxon>Nectriaceae</taxon>
        <taxon>Fusarium</taxon>
        <taxon>Fusarium fujikuroi species complex</taxon>
    </lineage>
</organism>
<dbReference type="AlphaFoldDB" id="W7LUM6"/>
<sequence length="52" mass="5963">MQELVANVERSVSRLEATVPVEIGDMKRSLEEVKSTVDGHYDEFEEHREASE</sequence>
<protein>
    <submittedName>
        <fullName evidence="1">Uncharacterized protein</fullName>
    </submittedName>
</protein>
<dbReference type="VEuPathDB" id="FungiDB:FVEG_15510"/>
<dbReference type="RefSeq" id="XP_018749094.1">
    <property type="nucleotide sequence ID" value="XM_018904642.1"/>
</dbReference>
<gene>
    <name evidence="1" type="ORF">FVEG_15510</name>
</gene>
<proteinExistence type="predicted"/>
<name>W7LUM6_GIBM7</name>
<accession>W7LUM6</accession>
<dbReference type="Proteomes" id="UP000009096">
    <property type="component" value="Chromosome 4"/>
</dbReference>
<evidence type="ECO:0000313" key="2">
    <source>
        <dbReference type="Proteomes" id="UP000009096"/>
    </source>
</evidence>
<keyword evidence="2" id="KW-1185">Reference proteome</keyword>
<reference evidence="1 2" key="1">
    <citation type="journal article" date="2010" name="Nature">
        <title>Comparative genomics reveals mobile pathogenicity chromosomes in Fusarium.</title>
        <authorList>
            <person name="Ma L.J."/>
            <person name="van der Does H.C."/>
            <person name="Borkovich K.A."/>
            <person name="Coleman J.J."/>
            <person name="Daboussi M.J."/>
            <person name="Di Pietro A."/>
            <person name="Dufresne M."/>
            <person name="Freitag M."/>
            <person name="Grabherr M."/>
            <person name="Henrissat B."/>
            <person name="Houterman P.M."/>
            <person name="Kang S."/>
            <person name="Shim W.B."/>
            <person name="Woloshuk C."/>
            <person name="Xie X."/>
            <person name="Xu J.R."/>
            <person name="Antoniw J."/>
            <person name="Baker S.E."/>
            <person name="Bluhm B.H."/>
            <person name="Breakspear A."/>
            <person name="Brown D.W."/>
            <person name="Butchko R.A."/>
            <person name="Chapman S."/>
            <person name="Coulson R."/>
            <person name="Coutinho P.M."/>
            <person name="Danchin E.G."/>
            <person name="Diener A."/>
            <person name="Gale L.R."/>
            <person name="Gardiner D.M."/>
            <person name="Goff S."/>
            <person name="Hammond-Kosack K.E."/>
            <person name="Hilburn K."/>
            <person name="Hua-Van A."/>
            <person name="Jonkers W."/>
            <person name="Kazan K."/>
            <person name="Kodira C.D."/>
            <person name="Koehrsen M."/>
            <person name="Kumar L."/>
            <person name="Lee Y.H."/>
            <person name="Li L."/>
            <person name="Manners J.M."/>
            <person name="Miranda-Saavedra D."/>
            <person name="Mukherjee M."/>
            <person name="Park G."/>
            <person name="Park J."/>
            <person name="Park S.Y."/>
            <person name="Proctor R.H."/>
            <person name="Regev A."/>
            <person name="Ruiz-Roldan M.C."/>
            <person name="Sain D."/>
            <person name="Sakthikumar S."/>
            <person name="Sykes S."/>
            <person name="Schwartz D.C."/>
            <person name="Turgeon B.G."/>
            <person name="Wapinski I."/>
            <person name="Yoder O."/>
            <person name="Young S."/>
            <person name="Zeng Q."/>
            <person name="Zhou S."/>
            <person name="Galagan J."/>
            <person name="Cuomo C.A."/>
            <person name="Kistler H.C."/>
            <person name="Rep M."/>
        </authorList>
    </citation>
    <scope>NUCLEOTIDE SEQUENCE [LARGE SCALE GENOMIC DNA]</scope>
    <source>
        <strain evidence="2">M3125 / FGSC 7600</strain>
    </source>
</reference>
<dbReference type="KEGG" id="fvr:FVEG_15510"/>
<dbReference type="EMBL" id="DS022246">
    <property type="protein sequence ID" value="EWG42903.1"/>
    <property type="molecule type" value="Genomic_DNA"/>
</dbReference>
<dbReference type="GeneID" id="30072386"/>
<dbReference type="EMBL" id="CM000581">
    <property type="protein sequence ID" value="EWG42903.1"/>
    <property type="molecule type" value="Genomic_DNA"/>
</dbReference>
<evidence type="ECO:0000313" key="1">
    <source>
        <dbReference type="EMBL" id="EWG42903.1"/>
    </source>
</evidence>